<dbReference type="Gene3D" id="1.10.150.50">
    <property type="entry name" value="Transcription Factor, Ets-1"/>
    <property type="match status" value="1"/>
</dbReference>
<dbReference type="Proteomes" id="UP000828390">
    <property type="component" value="Unassembled WGS sequence"/>
</dbReference>
<feature type="zinc finger region" description="C3H1-type" evidence="4">
    <location>
        <begin position="281"/>
        <end position="309"/>
    </location>
</feature>
<name>A0A9D3Y906_DREPO</name>
<evidence type="ECO:0000256" key="1">
    <source>
        <dbReference type="ARBA" id="ARBA00022723"/>
    </source>
</evidence>
<keyword evidence="3 4" id="KW-0862">Zinc</keyword>
<gene>
    <name evidence="6" type="ORF">DPMN_082302</name>
</gene>
<accession>A0A9D3Y906</accession>
<reference evidence="6" key="1">
    <citation type="journal article" date="2019" name="bioRxiv">
        <title>The Genome of the Zebra Mussel, Dreissena polymorpha: A Resource for Invasive Species Research.</title>
        <authorList>
            <person name="McCartney M.A."/>
            <person name="Auch B."/>
            <person name="Kono T."/>
            <person name="Mallez S."/>
            <person name="Zhang Y."/>
            <person name="Obille A."/>
            <person name="Becker A."/>
            <person name="Abrahante J.E."/>
            <person name="Garbe J."/>
            <person name="Badalamenti J.P."/>
            <person name="Herman A."/>
            <person name="Mangelson H."/>
            <person name="Liachko I."/>
            <person name="Sullivan S."/>
            <person name="Sone E.D."/>
            <person name="Koren S."/>
            <person name="Silverstein K.A.T."/>
            <person name="Beckman K.B."/>
            <person name="Gohl D.M."/>
        </authorList>
    </citation>
    <scope>NUCLEOTIDE SEQUENCE</scope>
    <source>
        <strain evidence="6">Duluth1</strain>
        <tissue evidence="6">Whole animal</tissue>
    </source>
</reference>
<dbReference type="EMBL" id="JAIWYP010000016">
    <property type="protein sequence ID" value="KAH3694861.1"/>
    <property type="molecule type" value="Genomic_DNA"/>
</dbReference>
<keyword evidence="2 4" id="KW-0863">Zinc-finger</keyword>
<keyword evidence="7" id="KW-1185">Reference proteome</keyword>
<evidence type="ECO:0000256" key="4">
    <source>
        <dbReference type="PROSITE-ProRule" id="PRU00723"/>
    </source>
</evidence>
<protein>
    <recommendedName>
        <fullName evidence="5">C3H1-type domain-containing protein</fullName>
    </recommendedName>
</protein>
<evidence type="ECO:0000313" key="7">
    <source>
        <dbReference type="Proteomes" id="UP000828390"/>
    </source>
</evidence>
<evidence type="ECO:0000256" key="2">
    <source>
        <dbReference type="ARBA" id="ARBA00022771"/>
    </source>
</evidence>
<dbReference type="InterPro" id="IPR000571">
    <property type="entry name" value="Znf_CCCH"/>
</dbReference>
<evidence type="ECO:0000313" key="6">
    <source>
        <dbReference type="EMBL" id="KAH3694861.1"/>
    </source>
</evidence>
<sequence length="323" mass="37166">MNNDIEATSDFAFEACIAELNLPRKVSQILRQEELTSKETLSLLSENDLKGLGLPLGCTKVILEQVRKWKQGEISDTAGEQPNDKETQNEVTLDGSGKLLDELLTFPNITQLPSKERHSNVHIGSSFMDPRSILTMKANTKKTVHITQFLSENSKRRKNNKRKEFVLHSSERETIVFKTEDEHPYLGIQMEEWGAANMRVLNHLLTVNNIERSEVEFYLAYTTIIFEFAESFEWNSVLNYDYHYRELQAEHGFKWGTYSPHMELQMLFPKRPKPSVPVQNPGPKEDCRIFKAKGACPFGDKCRYKHVKALPSNNSRQDATKNQ</sequence>
<reference evidence="6" key="2">
    <citation type="submission" date="2020-11" db="EMBL/GenBank/DDBJ databases">
        <authorList>
            <person name="McCartney M.A."/>
            <person name="Auch B."/>
            <person name="Kono T."/>
            <person name="Mallez S."/>
            <person name="Becker A."/>
            <person name="Gohl D.M."/>
            <person name="Silverstein K.A.T."/>
            <person name="Koren S."/>
            <person name="Bechman K.B."/>
            <person name="Herman A."/>
            <person name="Abrahante J.E."/>
            <person name="Garbe J."/>
        </authorList>
    </citation>
    <scope>NUCLEOTIDE SEQUENCE</scope>
    <source>
        <strain evidence="6">Duluth1</strain>
        <tissue evidence="6">Whole animal</tissue>
    </source>
</reference>
<keyword evidence="1 4" id="KW-0479">Metal-binding</keyword>
<evidence type="ECO:0000259" key="5">
    <source>
        <dbReference type="PROSITE" id="PS50103"/>
    </source>
</evidence>
<organism evidence="6 7">
    <name type="scientific">Dreissena polymorpha</name>
    <name type="common">Zebra mussel</name>
    <name type="synonym">Mytilus polymorpha</name>
    <dbReference type="NCBI Taxonomy" id="45954"/>
    <lineage>
        <taxon>Eukaryota</taxon>
        <taxon>Metazoa</taxon>
        <taxon>Spiralia</taxon>
        <taxon>Lophotrochozoa</taxon>
        <taxon>Mollusca</taxon>
        <taxon>Bivalvia</taxon>
        <taxon>Autobranchia</taxon>
        <taxon>Heteroconchia</taxon>
        <taxon>Euheterodonta</taxon>
        <taxon>Imparidentia</taxon>
        <taxon>Neoheterodontei</taxon>
        <taxon>Myida</taxon>
        <taxon>Dreissenoidea</taxon>
        <taxon>Dreissenidae</taxon>
        <taxon>Dreissena</taxon>
    </lineage>
</organism>
<comment type="caution">
    <text evidence="6">The sequence shown here is derived from an EMBL/GenBank/DDBJ whole genome shotgun (WGS) entry which is preliminary data.</text>
</comment>
<proteinExistence type="predicted"/>
<dbReference type="Pfam" id="PF00642">
    <property type="entry name" value="zf-CCCH"/>
    <property type="match status" value="1"/>
</dbReference>
<dbReference type="GO" id="GO:0008270">
    <property type="term" value="F:zinc ion binding"/>
    <property type="evidence" value="ECO:0007669"/>
    <property type="project" value="UniProtKB-KW"/>
</dbReference>
<dbReference type="PROSITE" id="PS50103">
    <property type="entry name" value="ZF_C3H1"/>
    <property type="match status" value="1"/>
</dbReference>
<dbReference type="AlphaFoldDB" id="A0A9D3Y906"/>
<dbReference type="SUPFAM" id="SSF90229">
    <property type="entry name" value="CCCH zinc finger"/>
    <property type="match status" value="1"/>
</dbReference>
<dbReference type="SMART" id="SM00356">
    <property type="entry name" value="ZnF_C3H1"/>
    <property type="match status" value="1"/>
</dbReference>
<dbReference type="InterPro" id="IPR013761">
    <property type="entry name" value="SAM/pointed_sf"/>
</dbReference>
<feature type="domain" description="C3H1-type" evidence="5">
    <location>
        <begin position="281"/>
        <end position="309"/>
    </location>
</feature>
<dbReference type="InterPro" id="IPR036855">
    <property type="entry name" value="Znf_CCCH_sf"/>
</dbReference>
<evidence type="ECO:0000256" key="3">
    <source>
        <dbReference type="ARBA" id="ARBA00022833"/>
    </source>
</evidence>